<sequence length="474" mass="52169">MQLMSCWNATLALPIVLIRLKQSGEREDHPVLSAVAAATAARSILRPQSSSSGGDSKGKSKPADRSLRSRNLKHDVIEAVNEFIQDITTCHDQIFEQAVEYIHQNERALQMVPQKSLCNTKATGKLALLQHATEGEPSIRAASESKNNEKIEAEEAKISEGSQAEFDEAIDITKRKFQRPRSPRPEILVPHLVWQDDTLLVIGWGTPVKIASRRANQSNGTSGTHRNVSKSSMNQVDIVASFQTNYFTSEVAPFGDSLVVLAYILGEEDGEKEFSSTIPSRQGNAQRPEVHIVIWNNDELATDALPVHGFEHYKAKDYSLAYALFTGSNYAGGQWKSWGVERILSGKAGELKEYSVDLLHAEGVKFEGHGQIQEALAAYINALLLDPGYVPCKILIGALLLKMGSKAFPAARNLLSDALRMEPTNQMAWYYLGMAHKDDGRIADATDCFQAVSNLEESNPLIPPRSHACTYLVA</sequence>
<feature type="repeat" description="TPR" evidence="1">
    <location>
        <begin position="426"/>
        <end position="459"/>
    </location>
</feature>
<evidence type="ECO:0000256" key="1">
    <source>
        <dbReference type="PROSITE-ProRule" id="PRU00339"/>
    </source>
</evidence>
<keyword evidence="1" id="KW-0802">TPR repeat</keyword>
<feature type="compositionally biased region" description="Basic and acidic residues" evidence="2">
    <location>
        <begin position="56"/>
        <end position="70"/>
    </location>
</feature>
<name>A0ABY9DI02_VITVI</name>
<feature type="region of interest" description="Disordered" evidence="2">
    <location>
        <begin position="135"/>
        <end position="158"/>
    </location>
</feature>
<dbReference type="InterPro" id="IPR043376">
    <property type="entry name" value="NPG1-like"/>
</dbReference>
<gene>
    <name evidence="4" type="ORF">VitviT2T_024151</name>
</gene>
<dbReference type="Gene3D" id="1.25.40.10">
    <property type="entry name" value="Tetratricopeptide repeat domain"/>
    <property type="match status" value="1"/>
</dbReference>
<evidence type="ECO:0000313" key="4">
    <source>
        <dbReference type="EMBL" id="WKA06240.1"/>
    </source>
</evidence>
<evidence type="ECO:0000313" key="5">
    <source>
        <dbReference type="Proteomes" id="UP001227230"/>
    </source>
</evidence>
<organism evidence="4 5">
    <name type="scientific">Vitis vinifera</name>
    <name type="common">Grape</name>
    <dbReference type="NCBI Taxonomy" id="29760"/>
    <lineage>
        <taxon>Eukaryota</taxon>
        <taxon>Viridiplantae</taxon>
        <taxon>Streptophyta</taxon>
        <taxon>Embryophyta</taxon>
        <taxon>Tracheophyta</taxon>
        <taxon>Spermatophyta</taxon>
        <taxon>Magnoliopsida</taxon>
        <taxon>eudicotyledons</taxon>
        <taxon>Gunneridae</taxon>
        <taxon>Pentapetalae</taxon>
        <taxon>rosids</taxon>
        <taxon>Vitales</taxon>
        <taxon>Vitaceae</taxon>
        <taxon>Viteae</taxon>
        <taxon>Vitis</taxon>
    </lineage>
</organism>
<reference evidence="4 5" key="1">
    <citation type="journal article" date="2023" name="Hortic Res">
        <title>The complete reference genome for grapevine (Vitis vinifera L.) genetics and breeding.</title>
        <authorList>
            <person name="Shi X."/>
            <person name="Cao S."/>
            <person name="Wang X."/>
            <person name="Huang S."/>
            <person name="Wang Y."/>
            <person name="Liu Z."/>
            <person name="Liu W."/>
            <person name="Leng X."/>
            <person name="Peng Y."/>
            <person name="Wang N."/>
            <person name="Wang Y."/>
            <person name="Ma Z."/>
            <person name="Xu X."/>
            <person name="Zhang F."/>
            <person name="Xue H."/>
            <person name="Zhong H."/>
            <person name="Wang Y."/>
            <person name="Zhang K."/>
            <person name="Velt A."/>
            <person name="Avia K."/>
            <person name="Holtgrawe D."/>
            <person name="Grimplet J."/>
            <person name="Matus J.T."/>
            <person name="Ware D."/>
            <person name="Wu X."/>
            <person name="Wang H."/>
            <person name="Liu C."/>
            <person name="Fang Y."/>
            <person name="Rustenholz C."/>
            <person name="Cheng Z."/>
            <person name="Xiao H."/>
            <person name="Zhou Y."/>
        </authorList>
    </citation>
    <scope>NUCLEOTIDE SEQUENCE [LARGE SCALE GENOMIC DNA]</scope>
    <source>
        <strain evidence="5">cv. Pinot noir / PN40024</strain>
        <tissue evidence="4">Leaf</tissue>
    </source>
</reference>
<proteinExistence type="predicted"/>
<dbReference type="InterPro" id="IPR011990">
    <property type="entry name" value="TPR-like_helical_dom_sf"/>
</dbReference>
<dbReference type="PROSITE" id="PS50005">
    <property type="entry name" value="TPR"/>
    <property type="match status" value="1"/>
</dbReference>
<keyword evidence="5" id="KW-1185">Reference proteome</keyword>
<dbReference type="InterPro" id="IPR019734">
    <property type="entry name" value="TPR_rpt"/>
</dbReference>
<protein>
    <recommendedName>
        <fullName evidence="3">Vps41 beta-propeller domain-containing protein</fullName>
    </recommendedName>
</protein>
<evidence type="ECO:0000256" key="2">
    <source>
        <dbReference type="SAM" id="MobiDB-lite"/>
    </source>
</evidence>
<accession>A0ABY9DI02</accession>
<feature type="region of interest" description="Disordered" evidence="2">
    <location>
        <begin position="44"/>
        <end position="70"/>
    </location>
</feature>
<feature type="domain" description="Vps41 beta-propeller" evidence="3">
    <location>
        <begin position="179"/>
        <end position="322"/>
    </location>
</feature>
<dbReference type="SMART" id="SM00028">
    <property type="entry name" value="TPR"/>
    <property type="match status" value="2"/>
</dbReference>
<feature type="compositionally biased region" description="Basic and acidic residues" evidence="2">
    <location>
        <begin position="146"/>
        <end position="158"/>
    </location>
</feature>
<dbReference type="SUPFAM" id="SSF48452">
    <property type="entry name" value="TPR-like"/>
    <property type="match status" value="1"/>
</dbReference>
<dbReference type="PANTHER" id="PTHR44102:SF5">
    <property type="entry name" value="PROTEIN NPG1"/>
    <property type="match status" value="1"/>
</dbReference>
<dbReference type="Proteomes" id="UP001227230">
    <property type="component" value="Chromosome 16"/>
</dbReference>
<dbReference type="InterPro" id="IPR057780">
    <property type="entry name" value="Beta-prop_Vps41"/>
</dbReference>
<dbReference type="EMBL" id="CP126663">
    <property type="protein sequence ID" value="WKA06240.1"/>
    <property type="molecule type" value="Genomic_DNA"/>
</dbReference>
<dbReference type="Pfam" id="PF23411">
    <property type="entry name" value="Beta-prop_Vps41"/>
    <property type="match status" value="1"/>
</dbReference>
<evidence type="ECO:0000259" key="3">
    <source>
        <dbReference type="Pfam" id="PF23411"/>
    </source>
</evidence>
<dbReference type="PANTHER" id="PTHR44102">
    <property type="entry name" value="PROTEIN NPG1"/>
    <property type="match status" value="1"/>
</dbReference>